<dbReference type="AlphaFoldDB" id="A0A1D2QQY0"/>
<evidence type="ECO:0000256" key="7">
    <source>
        <dbReference type="SAM" id="Phobius"/>
    </source>
</evidence>
<dbReference type="STRING" id="62101.AB835_06180"/>
<dbReference type="EMBL" id="MDLC01000016">
    <property type="protein sequence ID" value="ODS23991.1"/>
    <property type="molecule type" value="Genomic_DNA"/>
</dbReference>
<keyword evidence="6 7" id="KW-0472">Membrane</keyword>
<gene>
    <name evidence="8" type="ORF">AB835_06180</name>
</gene>
<dbReference type="PANTHER" id="PTHR30086">
    <property type="entry name" value="ARGININE EXPORTER PROTEIN ARGO"/>
    <property type="match status" value="1"/>
</dbReference>
<keyword evidence="5 7" id="KW-1133">Transmembrane helix</keyword>
<evidence type="ECO:0000313" key="9">
    <source>
        <dbReference type="Proteomes" id="UP000242502"/>
    </source>
</evidence>
<comment type="caution">
    <text evidence="8">The sequence shown here is derived from an EMBL/GenBank/DDBJ whole genome shotgun (WGS) entry which is preliminary data.</text>
</comment>
<dbReference type="GO" id="GO:0042970">
    <property type="term" value="F:homoserine transmembrane transporter activity"/>
    <property type="evidence" value="ECO:0007669"/>
    <property type="project" value="TreeGrafter"/>
</dbReference>
<comment type="subcellular location">
    <subcellularLocation>
        <location evidence="1">Cell membrane</location>
        <topology evidence="1">Multi-pass membrane protein</topology>
    </subcellularLocation>
</comment>
<comment type="similarity">
    <text evidence="2">Belongs to the Rht family.</text>
</comment>
<accession>A0A1D2QQY0</accession>
<evidence type="ECO:0000313" key="8">
    <source>
        <dbReference type="EMBL" id="ODS23991.1"/>
    </source>
</evidence>
<proteinExistence type="inferred from homology"/>
<feature type="transmembrane region" description="Helical" evidence="7">
    <location>
        <begin position="6"/>
        <end position="29"/>
    </location>
</feature>
<dbReference type="InterPro" id="IPR001123">
    <property type="entry name" value="LeuE-type"/>
</dbReference>
<evidence type="ECO:0000256" key="6">
    <source>
        <dbReference type="ARBA" id="ARBA00023136"/>
    </source>
</evidence>
<organism evidence="8 9">
    <name type="scientific">Candidatus Endobugula sertula</name>
    <name type="common">Bugula neritina bacterial symbiont</name>
    <dbReference type="NCBI Taxonomy" id="62101"/>
    <lineage>
        <taxon>Bacteria</taxon>
        <taxon>Pseudomonadati</taxon>
        <taxon>Pseudomonadota</taxon>
        <taxon>Gammaproteobacteria</taxon>
        <taxon>Cellvibrionales</taxon>
        <taxon>Cellvibrionaceae</taxon>
        <taxon>Candidatus Endobugula</taxon>
    </lineage>
</organism>
<dbReference type="PIRSF" id="PIRSF006324">
    <property type="entry name" value="LeuE"/>
    <property type="match status" value="1"/>
</dbReference>
<name>A0A1D2QQY0_9GAMM</name>
<protein>
    <recommendedName>
        <fullName evidence="10">Lysine transporter LysE</fullName>
    </recommendedName>
</protein>
<dbReference type="GO" id="GO:0005886">
    <property type="term" value="C:plasma membrane"/>
    <property type="evidence" value="ECO:0007669"/>
    <property type="project" value="UniProtKB-SubCell"/>
</dbReference>
<dbReference type="Proteomes" id="UP000242502">
    <property type="component" value="Unassembled WGS sequence"/>
</dbReference>
<evidence type="ECO:0000256" key="3">
    <source>
        <dbReference type="ARBA" id="ARBA00022475"/>
    </source>
</evidence>
<feature type="transmembrane region" description="Helical" evidence="7">
    <location>
        <begin position="70"/>
        <end position="88"/>
    </location>
</feature>
<reference evidence="8 9" key="1">
    <citation type="journal article" date="2016" name="Appl. Environ. Microbiol.">
        <title>Lack of Overt Genome Reduction in the Bryostatin-Producing Bryozoan Symbiont "Candidatus Endobugula sertula".</title>
        <authorList>
            <person name="Miller I.J."/>
            <person name="Vanee N."/>
            <person name="Fong S.S."/>
            <person name="Lim-Fong G.E."/>
            <person name="Kwan J.C."/>
        </authorList>
    </citation>
    <scope>NUCLEOTIDE SEQUENCE [LARGE SCALE GENOMIC DNA]</scope>
    <source>
        <strain evidence="8">AB1-4</strain>
    </source>
</reference>
<feature type="transmembrane region" description="Helical" evidence="7">
    <location>
        <begin position="41"/>
        <end position="64"/>
    </location>
</feature>
<evidence type="ECO:0000256" key="5">
    <source>
        <dbReference type="ARBA" id="ARBA00022989"/>
    </source>
</evidence>
<dbReference type="Pfam" id="PF01810">
    <property type="entry name" value="LysE"/>
    <property type="match status" value="1"/>
</dbReference>
<keyword evidence="4 7" id="KW-0812">Transmembrane</keyword>
<evidence type="ECO:0008006" key="10">
    <source>
        <dbReference type="Google" id="ProtNLM"/>
    </source>
</evidence>
<evidence type="ECO:0000256" key="2">
    <source>
        <dbReference type="ARBA" id="ARBA00007928"/>
    </source>
</evidence>
<keyword evidence="3" id="KW-1003">Cell membrane</keyword>
<sequence>MDIAVWITYIGVIAALIAFPGPSSLLITLHGYQYGLRRSNVTIAANTLGSFLLMFLSVLGLGLILSSSEFVFQIAKYIGAVFLIYIGVKTWRQSASSASLFDIKGDVPLESAAAMFSKGFLTGVSNPKDLIFFAALFPAFLNQEAPLILQFAVLVTTWLVVDYSIKLLYAVSGRALREKFSQASFAEKFNKITGGLFVCIGLALAGANR</sequence>
<evidence type="ECO:0000256" key="1">
    <source>
        <dbReference type="ARBA" id="ARBA00004651"/>
    </source>
</evidence>
<evidence type="ECO:0000256" key="4">
    <source>
        <dbReference type="ARBA" id="ARBA00022692"/>
    </source>
</evidence>
<dbReference type="PANTHER" id="PTHR30086:SF14">
    <property type="entry name" value="HOMOSERINE_HOMOSERINE LACTONE EFFLUX PROTEIN"/>
    <property type="match status" value="1"/>
</dbReference>